<proteinExistence type="inferred from homology"/>
<dbReference type="EC" id="5.1.3.2" evidence="5"/>
<evidence type="ECO:0000313" key="13">
    <source>
        <dbReference type="EMBL" id="SIQ94893.1"/>
    </source>
</evidence>
<comment type="cofactor">
    <cofactor evidence="2">
        <name>NAD(+)</name>
        <dbReference type="ChEBI" id="CHEBI:57540"/>
    </cofactor>
</comment>
<keyword evidence="9" id="KW-0413">Isomerase</keyword>
<dbReference type="PANTHER" id="PTHR43725">
    <property type="entry name" value="UDP-GLUCOSE 4-EPIMERASE"/>
    <property type="match status" value="1"/>
</dbReference>
<dbReference type="InterPro" id="IPR001509">
    <property type="entry name" value="Epimerase_deHydtase"/>
</dbReference>
<protein>
    <recommendedName>
        <fullName evidence="6">UDP-glucose 4-epimerase</fullName>
        <ecNumber evidence="5">5.1.3.2</ecNumber>
    </recommendedName>
    <alternativeName>
        <fullName evidence="11">Galactowaldenase</fullName>
    </alternativeName>
    <alternativeName>
        <fullName evidence="10">UDP-galactose 4-epimerase</fullName>
    </alternativeName>
</protein>
<comment type="caution">
    <text evidence="13">The sequence shown here is derived from an EMBL/GenBank/DDBJ whole genome shotgun (WGS) entry which is preliminary data.</text>
</comment>
<comment type="similarity">
    <text evidence="4">Belongs to the NAD(P)-dependent epimerase/dehydratase family.</text>
</comment>
<dbReference type="GO" id="GO:0005829">
    <property type="term" value="C:cytosol"/>
    <property type="evidence" value="ECO:0007669"/>
    <property type="project" value="TreeGrafter"/>
</dbReference>
<evidence type="ECO:0000256" key="9">
    <source>
        <dbReference type="ARBA" id="ARBA00023235"/>
    </source>
</evidence>
<evidence type="ECO:0000259" key="12">
    <source>
        <dbReference type="Pfam" id="PF01370"/>
    </source>
</evidence>
<evidence type="ECO:0000256" key="4">
    <source>
        <dbReference type="ARBA" id="ARBA00007637"/>
    </source>
</evidence>
<dbReference type="GO" id="GO:0003978">
    <property type="term" value="F:UDP-glucose 4-epimerase activity"/>
    <property type="evidence" value="ECO:0007669"/>
    <property type="project" value="UniProtKB-EC"/>
</dbReference>
<evidence type="ECO:0000256" key="5">
    <source>
        <dbReference type="ARBA" id="ARBA00013189"/>
    </source>
</evidence>
<organism evidence="13 14">
    <name type="scientific">Peribacillus simplex</name>
    <dbReference type="NCBI Taxonomy" id="1478"/>
    <lineage>
        <taxon>Bacteria</taxon>
        <taxon>Bacillati</taxon>
        <taxon>Bacillota</taxon>
        <taxon>Bacilli</taxon>
        <taxon>Bacillales</taxon>
        <taxon>Bacillaceae</taxon>
        <taxon>Peribacillus</taxon>
    </lineage>
</organism>
<evidence type="ECO:0000256" key="10">
    <source>
        <dbReference type="ARBA" id="ARBA00031367"/>
    </source>
</evidence>
<evidence type="ECO:0000313" key="14">
    <source>
        <dbReference type="Proteomes" id="UP000185829"/>
    </source>
</evidence>
<dbReference type="RefSeq" id="WP_076367335.1">
    <property type="nucleotide sequence ID" value="NZ_FTMX01000002.1"/>
</dbReference>
<keyword evidence="8" id="KW-0119">Carbohydrate metabolism</keyword>
<evidence type="ECO:0000256" key="6">
    <source>
        <dbReference type="ARBA" id="ARBA00018569"/>
    </source>
</evidence>
<feature type="domain" description="NAD-dependent epimerase/dehydratase" evidence="12">
    <location>
        <begin position="3"/>
        <end position="219"/>
    </location>
</feature>
<accession>A0A9X8R7Z7</accession>
<dbReference type="Gene3D" id="3.40.50.720">
    <property type="entry name" value="NAD(P)-binding Rossmann-like Domain"/>
    <property type="match status" value="1"/>
</dbReference>
<dbReference type="GO" id="GO:0006012">
    <property type="term" value="P:galactose metabolic process"/>
    <property type="evidence" value="ECO:0007669"/>
    <property type="project" value="UniProtKB-KW"/>
</dbReference>
<evidence type="ECO:0000256" key="3">
    <source>
        <dbReference type="ARBA" id="ARBA00004947"/>
    </source>
</evidence>
<gene>
    <name evidence="13" type="ORF">SAMN05878482_102613</name>
</gene>
<sequence>MNILILGGTRFLGRYLAKAAIEKGHDVTLFNRGSNPYVFPEIEQLKGDRDGNLEMLKGRQWDAVIDTSGFIPRTVSKSCRLLNQVKHYTYISSISVYSDPTEPGIDENGVVHTLNDDKAEEITRGTAGPIYGEYYGPLKSLSEKAAEKELPGKILAIRAGQIVGPYDYTDRLPYWLKRIAEGGEILAPGRPGRPIQIIDARDLAQWIIQMIEKSMTGTYNAVGPDYTLTMGQLLEGCKKVTKSNAAFTWVSEKFLNDNKVEPWGEMPLWIPEKFPLPGGKEPLNGFLAVGNDKAINNGLTFRPLSETLKDIWNWEKSRPESADRKAGIHRQHESDLLGLWKQLKEKDGKNPIVF</sequence>
<dbReference type="Pfam" id="PF01370">
    <property type="entry name" value="Epimerase"/>
    <property type="match status" value="1"/>
</dbReference>
<name>A0A9X8R7Z7_9BACI</name>
<comment type="pathway">
    <text evidence="3">Carbohydrate metabolism; galactose metabolism.</text>
</comment>
<dbReference type="InterPro" id="IPR036291">
    <property type="entry name" value="NAD(P)-bd_dom_sf"/>
</dbReference>
<keyword evidence="7" id="KW-0520">NAD</keyword>
<evidence type="ECO:0000256" key="7">
    <source>
        <dbReference type="ARBA" id="ARBA00023027"/>
    </source>
</evidence>
<dbReference type="AlphaFoldDB" id="A0A9X8R7Z7"/>
<evidence type="ECO:0000256" key="11">
    <source>
        <dbReference type="ARBA" id="ARBA00033067"/>
    </source>
</evidence>
<evidence type="ECO:0000256" key="1">
    <source>
        <dbReference type="ARBA" id="ARBA00000083"/>
    </source>
</evidence>
<keyword evidence="8" id="KW-0299">Galactose metabolism</keyword>
<comment type="catalytic activity">
    <reaction evidence="1">
        <text>UDP-alpha-D-glucose = UDP-alpha-D-galactose</text>
        <dbReference type="Rhea" id="RHEA:22168"/>
        <dbReference type="ChEBI" id="CHEBI:58885"/>
        <dbReference type="ChEBI" id="CHEBI:66914"/>
        <dbReference type="EC" id="5.1.3.2"/>
    </reaction>
</comment>
<dbReference type="SUPFAM" id="SSF51735">
    <property type="entry name" value="NAD(P)-binding Rossmann-fold domains"/>
    <property type="match status" value="1"/>
</dbReference>
<reference evidence="13 14" key="1">
    <citation type="submission" date="2017-01" db="EMBL/GenBank/DDBJ databases">
        <authorList>
            <person name="Varghese N."/>
            <person name="Submissions S."/>
        </authorList>
    </citation>
    <scope>NUCLEOTIDE SEQUENCE [LARGE SCALE GENOMIC DNA]</scope>
    <source>
        <strain evidence="13 14">RUG2-6</strain>
    </source>
</reference>
<dbReference type="PANTHER" id="PTHR43725:SF47">
    <property type="entry name" value="UDP-GLUCOSE 4-EPIMERASE"/>
    <property type="match status" value="1"/>
</dbReference>
<dbReference type="Proteomes" id="UP000185829">
    <property type="component" value="Unassembled WGS sequence"/>
</dbReference>
<evidence type="ECO:0000256" key="8">
    <source>
        <dbReference type="ARBA" id="ARBA00023144"/>
    </source>
</evidence>
<dbReference type="EMBL" id="FTMX01000002">
    <property type="protein sequence ID" value="SIQ94893.1"/>
    <property type="molecule type" value="Genomic_DNA"/>
</dbReference>
<evidence type="ECO:0000256" key="2">
    <source>
        <dbReference type="ARBA" id="ARBA00001911"/>
    </source>
</evidence>